<organism evidence="1 2">
    <name type="scientific">Eretmocerus hayati</name>
    <dbReference type="NCBI Taxonomy" id="131215"/>
    <lineage>
        <taxon>Eukaryota</taxon>
        <taxon>Metazoa</taxon>
        <taxon>Ecdysozoa</taxon>
        <taxon>Arthropoda</taxon>
        <taxon>Hexapoda</taxon>
        <taxon>Insecta</taxon>
        <taxon>Pterygota</taxon>
        <taxon>Neoptera</taxon>
        <taxon>Endopterygota</taxon>
        <taxon>Hymenoptera</taxon>
        <taxon>Apocrita</taxon>
        <taxon>Proctotrupomorpha</taxon>
        <taxon>Chalcidoidea</taxon>
        <taxon>Aphelinidae</taxon>
        <taxon>Aphelininae</taxon>
        <taxon>Eretmocerus</taxon>
    </lineage>
</organism>
<proteinExistence type="predicted"/>
<protein>
    <submittedName>
        <fullName evidence="1">Uncharacterized protein</fullName>
    </submittedName>
</protein>
<dbReference type="Proteomes" id="UP001239111">
    <property type="component" value="Chromosome 2"/>
</dbReference>
<evidence type="ECO:0000313" key="2">
    <source>
        <dbReference type="Proteomes" id="UP001239111"/>
    </source>
</evidence>
<keyword evidence="2" id="KW-1185">Reference proteome</keyword>
<gene>
    <name evidence="1" type="ORF">QAD02_013408</name>
</gene>
<evidence type="ECO:0000313" key="1">
    <source>
        <dbReference type="EMBL" id="KAJ8677621.1"/>
    </source>
</evidence>
<dbReference type="EMBL" id="CM056742">
    <property type="protein sequence ID" value="KAJ8677621.1"/>
    <property type="molecule type" value="Genomic_DNA"/>
</dbReference>
<name>A0ACC2P473_9HYME</name>
<reference evidence="1" key="1">
    <citation type="submission" date="2023-04" db="EMBL/GenBank/DDBJ databases">
        <title>A chromosome-level genome assembly of the parasitoid wasp Eretmocerus hayati.</title>
        <authorList>
            <person name="Zhong Y."/>
            <person name="Liu S."/>
            <person name="Liu Y."/>
        </authorList>
    </citation>
    <scope>NUCLEOTIDE SEQUENCE</scope>
    <source>
        <strain evidence="1">ZJU_SS_LIU_2023</strain>
    </source>
</reference>
<sequence length="166" mass="18889">MEQLDDDYKALEKETPMGFGRRPRKLLAFSNFKATEFRLLLVHTAPAILSKYISDGKMLHLNLLNSATRYLSSGEYCFSKNADARKLLGIYVDGMKNLYGEHNLIHNVHNLLHSPDDVLLHGTLDSYAAWKFGNHFRSLRKKCSLRQSGSSPDHQQIERTGSSDHV</sequence>
<accession>A0ACC2P473</accession>
<comment type="caution">
    <text evidence="1">The sequence shown here is derived from an EMBL/GenBank/DDBJ whole genome shotgun (WGS) entry which is preliminary data.</text>
</comment>